<accession>A0A0A9GMH8</accession>
<reference evidence="1" key="1">
    <citation type="submission" date="2014-09" db="EMBL/GenBank/DDBJ databases">
        <authorList>
            <person name="Magalhaes I.L.F."/>
            <person name="Oliveira U."/>
            <person name="Santos F.R."/>
            <person name="Vidigal T.H.D.A."/>
            <person name="Brescovit A.D."/>
            <person name="Santos A.J."/>
        </authorList>
    </citation>
    <scope>NUCLEOTIDE SEQUENCE</scope>
    <source>
        <tissue evidence="1">Shoot tissue taken approximately 20 cm above the soil surface</tissue>
    </source>
</reference>
<reference evidence="1" key="2">
    <citation type="journal article" date="2015" name="Data Brief">
        <title>Shoot transcriptome of the giant reed, Arundo donax.</title>
        <authorList>
            <person name="Barrero R.A."/>
            <person name="Guerrero F.D."/>
            <person name="Moolhuijzen P."/>
            <person name="Goolsby J.A."/>
            <person name="Tidwell J."/>
            <person name="Bellgard S.E."/>
            <person name="Bellgard M.I."/>
        </authorList>
    </citation>
    <scope>NUCLEOTIDE SEQUENCE</scope>
    <source>
        <tissue evidence="1">Shoot tissue taken approximately 20 cm above the soil surface</tissue>
    </source>
</reference>
<dbReference type="AlphaFoldDB" id="A0A0A9GMH8"/>
<proteinExistence type="predicted"/>
<name>A0A0A9GMH8_ARUDO</name>
<protein>
    <submittedName>
        <fullName evidence="1">Uncharacterized protein</fullName>
    </submittedName>
</protein>
<dbReference type="EMBL" id="GBRH01174135">
    <property type="protein sequence ID" value="JAE23761.1"/>
    <property type="molecule type" value="Transcribed_RNA"/>
</dbReference>
<organism evidence="1">
    <name type="scientific">Arundo donax</name>
    <name type="common">Giant reed</name>
    <name type="synonym">Donax arundinaceus</name>
    <dbReference type="NCBI Taxonomy" id="35708"/>
    <lineage>
        <taxon>Eukaryota</taxon>
        <taxon>Viridiplantae</taxon>
        <taxon>Streptophyta</taxon>
        <taxon>Embryophyta</taxon>
        <taxon>Tracheophyta</taxon>
        <taxon>Spermatophyta</taxon>
        <taxon>Magnoliopsida</taxon>
        <taxon>Liliopsida</taxon>
        <taxon>Poales</taxon>
        <taxon>Poaceae</taxon>
        <taxon>PACMAD clade</taxon>
        <taxon>Arundinoideae</taxon>
        <taxon>Arundineae</taxon>
        <taxon>Arundo</taxon>
    </lineage>
</organism>
<evidence type="ECO:0000313" key="1">
    <source>
        <dbReference type="EMBL" id="JAE23761.1"/>
    </source>
</evidence>
<sequence length="75" mass="8584">MLQFGQWSIANYSGNDDKQRCNHSKSNCIIQNCQSNAKLDTCRPCLMEPVREFPNPIGINSDIVHDLSRRMLNLC</sequence>